<evidence type="ECO:0000256" key="2">
    <source>
        <dbReference type="ARBA" id="ARBA00022475"/>
    </source>
</evidence>
<evidence type="ECO:0000256" key="4">
    <source>
        <dbReference type="ARBA" id="ARBA00022692"/>
    </source>
</evidence>
<dbReference type="PROSITE" id="PS50262">
    <property type="entry name" value="G_PROTEIN_RECEP_F1_2"/>
    <property type="match status" value="1"/>
</dbReference>
<dbReference type="RefSeq" id="XP_015268220.1">
    <property type="nucleotide sequence ID" value="XM_015412734.1"/>
</dbReference>
<feature type="transmembrane region" description="Helical" evidence="10">
    <location>
        <begin position="25"/>
        <end position="49"/>
    </location>
</feature>
<evidence type="ECO:0000256" key="3">
    <source>
        <dbReference type="ARBA" id="ARBA00022606"/>
    </source>
</evidence>
<feature type="domain" description="G-protein coupled receptors family 1 profile" evidence="11">
    <location>
        <begin position="41"/>
        <end position="290"/>
    </location>
</feature>
<dbReference type="InterPro" id="IPR017452">
    <property type="entry name" value="GPCR_Rhodpsn_7TM"/>
</dbReference>
<dbReference type="SUPFAM" id="SSF81321">
    <property type="entry name" value="Family A G protein-coupled receptor-like"/>
    <property type="match status" value="1"/>
</dbReference>
<dbReference type="GeneID" id="107111721"/>
<comment type="similarity">
    <text evidence="9">Belongs to the G-protein coupled receptor 1 family.</text>
</comment>
<dbReference type="InterPro" id="IPR000276">
    <property type="entry name" value="GPCR_Rhodpsn"/>
</dbReference>
<keyword evidence="5 10" id="KW-0552">Olfaction</keyword>
<feature type="transmembrane region" description="Helical" evidence="10">
    <location>
        <begin position="147"/>
        <end position="168"/>
    </location>
</feature>
<keyword evidence="3 10" id="KW-0716">Sensory transduction</keyword>
<dbReference type="Proteomes" id="UP000694871">
    <property type="component" value="Unplaced"/>
</dbReference>
<keyword evidence="12" id="KW-1185">Reference proteome</keyword>
<dbReference type="PANTHER" id="PTHR26453">
    <property type="entry name" value="OLFACTORY RECEPTOR"/>
    <property type="match status" value="1"/>
</dbReference>
<comment type="subcellular location">
    <subcellularLocation>
        <location evidence="1 10">Cell membrane</location>
        <topology evidence="1 10">Multi-pass membrane protein</topology>
    </subcellularLocation>
</comment>
<keyword evidence="2 10" id="KW-1003">Cell membrane</keyword>
<gene>
    <name evidence="13" type="primary">LOC107111721</name>
</gene>
<keyword evidence="7 10" id="KW-0472">Membrane</keyword>
<keyword evidence="4 9" id="KW-0812">Transmembrane</keyword>
<dbReference type="PROSITE" id="PS00237">
    <property type="entry name" value="G_PROTEIN_RECEP_F1_1"/>
    <property type="match status" value="1"/>
</dbReference>
<dbReference type="Gene3D" id="1.20.1070.10">
    <property type="entry name" value="Rhodopsin 7-helix transmembrane proteins"/>
    <property type="match status" value="1"/>
</dbReference>
<dbReference type="Pfam" id="PF13853">
    <property type="entry name" value="7tm_4"/>
    <property type="match status" value="1"/>
</dbReference>
<keyword evidence="9" id="KW-0297">G-protein coupled receptor</keyword>
<evidence type="ECO:0000256" key="6">
    <source>
        <dbReference type="ARBA" id="ARBA00022989"/>
    </source>
</evidence>
<reference evidence="13" key="1">
    <citation type="submission" date="2025-08" db="UniProtKB">
        <authorList>
            <consortium name="RefSeq"/>
        </authorList>
    </citation>
    <scope>IDENTIFICATION</scope>
</reference>
<evidence type="ECO:0000256" key="8">
    <source>
        <dbReference type="ARBA" id="ARBA00023224"/>
    </source>
</evidence>
<feature type="transmembrane region" description="Helical" evidence="10">
    <location>
        <begin position="112"/>
        <end position="135"/>
    </location>
</feature>
<dbReference type="PRINTS" id="PR00245">
    <property type="entry name" value="OLFACTORYR"/>
</dbReference>
<keyword evidence="6 10" id="KW-1133">Transmembrane helix</keyword>
<keyword evidence="8 9" id="KW-0807">Transducer</keyword>
<feature type="transmembrane region" description="Helical" evidence="10">
    <location>
        <begin position="274"/>
        <end position="292"/>
    </location>
</feature>
<evidence type="ECO:0000313" key="13">
    <source>
        <dbReference type="RefSeq" id="XP_015268220.1"/>
    </source>
</evidence>
<dbReference type="PRINTS" id="PR00237">
    <property type="entry name" value="GPCRRHODOPSN"/>
</dbReference>
<sequence>MRSENFTSITEFILVGLTSHRRSQILLFVIILLIYTLTVTGNLGIIMVIRADPHLHTPMYFFLKHFAGLEICYVTTSMPQMLAHLQAGNGIISFRHCTAQMYVSTCLGTVEFLLLGVMAYDRYLAICYPLVYTIAMGRGRQLQLASASWAGGFFSALIYVACVLRHPYCGPNHINHFYCELPLVLKLACADTHITEAIIFVLAGVLLAGPLAAILTSYIQILSTVLQMKSTAGRRKAFSTCGSHLLVVSLYYGTVVSMFMRPRSSSASDVDKHIAVFYVVITPLLNPIIYTLRNKDIHAAVAKILRR</sequence>
<evidence type="ECO:0000256" key="10">
    <source>
        <dbReference type="RuleBase" id="RU363047"/>
    </source>
</evidence>
<evidence type="ECO:0000259" key="11">
    <source>
        <dbReference type="PROSITE" id="PS50262"/>
    </source>
</evidence>
<evidence type="ECO:0000256" key="9">
    <source>
        <dbReference type="RuleBase" id="RU000688"/>
    </source>
</evidence>
<evidence type="ECO:0000256" key="5">
    <source>
        <dbReference type="ARBA" id="ARBA00022725"/>
    </source>
</evidence>
<feature type="transmembrane region" description="Helical" evidence="10">
    <location>
        <begin position="197"/>
        <end position="216"/>
    </location>
</feature>
<accession>A0ABM1K3D3</accession>
<evidence type="ECO:0000256" key="7">
    <source>
        <dbReference type="ARBA" id="ARBA00023136"/>
    </source>
</evidence>
<name>A0ABM1K3D3_GEKJA</name>
<feature type="transmembrane region" description="Helical" evidence="10">
    <location>
        <begin position="237"/>
        <end position="254"/>
    </location>
</feature>
<protein>
    <recommendedName>
        <fullName evidence="10">Olfactory receptor</fullName>
    </recommendedName>
</protein>
<dbReference type="InterPro" id="IPR000725">
    <property type="entry name" value="Olfact_rcpt"/>
</dbReference>
<proteinExistence type="inferred from homology"/>
<evidence type="ECO:0000256" key="1">
    <source>
        <dbReference type="ARBA" id="ARBA00004651"/>
    </source>
</evidence>
<evidence type="ECO:0000313" key="12">
    <source>
        <dbReference type="Proteomes" id="UP000694871"/>
    </source>
</evidence>
<keyword evidence="9" id="KW-0675">Receptor</keyword>
<organism evidence="12 13">
    <name type="scientific">Gekko japonicus</name>
    <name type="common">Schlegel's Japanese gecko</name>
    <dbReference type="NCBI Taxonomy" id="146911"/>
    <lineage>
        <taxon>Eukaryota</taxon>
        <taxon>Metazoa</taxon>
        <taxon>Chordata</taxon>
        <taxon>Craniata</taxon>
        <taxon>Vertebrata</taxon>
        <taxon>Euteleostomi</taxon>
        <taxon>Lepidosauria</taxon>
        <taxon>Squamata</taxon>
        <taxon>Bifurcata</taxon>
        <taxon>Gekkota</taxon>
        <taxon>Gekkonidae</taxon>
        <taxon>Gekkoninae</taxon>
        <taxon>Gekko</taxon>
    </lineage>
</organism>